<dbReference type="OrthoDB" id="9799912at2"/>
<name>A0A2I7SMM4_9FLAO</name>
<dbReference type="RefSeq" id="WP_102997029.1">
    <property type="nucleotide sequence ID" value="NZ_CP025938.1"/>
</dbReference>
<sequence>MHVISHKKLKDYFSKEVNSEVALQDWYKRAKTAEWENYSDLKNTFNSADNVGNNRYVFNVKGNHYRIVAIVRFNIKRIFIRWVGNHSEYDKIKDINKL</sequence>
<keyword evidence="2" id="KW-1185">Reference proteome</keyword>
<proteinExistence type="predicted"/>
<dbReference type="AlphaFoldDB" id="A0A2I7SMM4"/>
<reference evidence="2" key="1">
    <citation type="submission" date="2018-01" db="EMBL/GenBank/DDBJ databases">
        <title>Complete genome of Tamlana sp. UJ94.</title>
        <authorList>
            <person name="Jung J."/>
            <person name="Chung D."/>
            <person name="Bae S.S."/>
            <person name="Baek K."/>
        </authorList>
    </citation>
    <scope>NUCLEOTIDE SEQUENCE [LARGE SCALE GENOMIC DNA]</scope>
    <source>
        <strain evidence="2">UJ94</strain>
    </source>
</reference>
<dbReference type="GO" id="GO:0004519">
    <property type="term" value="F:endonuclease activity"/>
    <property type="evidence" value="ECO:0007669"/>
    <property type="project" value="InterPro"/>
</dbReference>
<dbReference type="Proteomes" id="UP000236592">
    <property type="component" value="Chromosome"/>
</dbReference>
<evidence type="ECO:0000313" key="2">
    <source>
        <dbReference type="Proteomes" id="UP000236592"/>
    </source>
</evidence>
<gene>
    <name evidence="1" type="ORF">C1A40_17665</name>
</gene>
<accession>A0A2I7SMM4</accession>
<dbReference type="InterPro" id="IPR018669">
    <property type="entry name" value="Toxin_HigB"/>
</dbReference>
<evidence type="ECO:0000313" key="1">
    <source>
        <dbReference type="EMBL" id="AUS07147.1"/>
    </source>
</evidence>
<protein>
    <submittedName>
        <fullName evidence="1">Type II toxin-antitoxin system HigB family toxin</fullName>
    </submittedName>
</protein>
<dbReference type="GO" id="GO:0003723">
    <property type="term" value="F:RNA binding"/>
    <property type="evidence" value="ECO:0007669"/>
    <property type="project" value="InterPro"/>
</dbReference>
<dbReference type="GO" id="GO:0110001">
    <property type="term" value="C:toxin-antitoxin complex"/>
    <property type="evidence" value="ECO:0007669"/>
    <property type="project" value="InterPro"/>
</dbReference>
<organism evidence="1 2">
    <name type="scientific">Pseudotamlana carrageenivorans</name>
    <dbReference type="NCBI Taxonomy" id="2069432"/>
    <lineage>
        <taxon>Bacteria</taxon>
        <taxon>Pseudomonadati</taxon>
        <taxon>Bacteroidota</taxon>
        <taxon>Flavobacteriia</taxon>
        <taxon>Flavobacteriales</taxon>
        <taxon>Flavobacteriaceae</taxon>
        <taxon>Pseudotamlana</taxon>
    </lineage>
</organism>
<dbReference type="KEGG" id="taj:C1A40_17665"/>
<dbReference type="Pfam" id="PF09907">
    <property type="entry name" value="HigB_toxin"/>
    <property type="match status" value="1"/>
</dbReference>
<dbReference type="EMBL" id="CP025938">
    <property type="protein sequence ID" value="AUS07147.1"/>
    <property type="molecule type" value="Genomic_DNA"/>
</dbReference>